<accession>A0A396IRW8</accession>
<feature type="chain" id="PRO_5017178873" description="Transmembrane protein" evidence="1">
    <location>
        <begin position="20"/>
        <end position="63"/>
    </location>
</feature>
<dbReference type="Gramene" id="rna16858">
    <property type="protein sequence ID" value="RHN68496.1"/>
    <property type="gene ID" value="gene16858"/>
</dbReference>
<evidence type="ECO:0000313" key="2">
    <source>
        <dbReference type="EMBL" id="RHN68496.1"/>
    </source>
</evidence>
<keyword evidence="1" id="KW-0732">Signal</keyword>
<dbReference type="EMBL" id="PSQE01000003">
    <property type="protein sequence ID" value="RHN68496.1"/>
    <property type="molecule type" value="Genomic_DNA"/>
</dbReference>
<feature type="signal peptide" evidence="1">
    <location>
        <begin position="1"/>
        <end position="19"/>
    </location>
</feature>
<sequence>MVSIPSLLLGGFLSMICFSKSINVEPLLANSLLKLITESSLKLATARSACPKSYLQVSLSISF</sequence>
<protein>
    <recommendedName>
        <fullName evidence="3">Transmembrane protein</fullName>
    </recommendedName>
</protein>
<organism evidence="2">
    <name type="scientific">Medicago truncatula</name>
    <name type="common">Barrel medic</name>
    <name type="synonym">Medicago tribuloides</name>
    <dbReference type="NCBI Taxonomy" id="3880"/>
    <lineage>
        <taxon>Eukaryota</taxon>
        <taxon>Viridiplantae</taxon>
        <taxon>Streptophyta</taxon>
        <taxon>Embryophyta</taxon>
        <taxon>Tracheophyta</taxon>
        <taxon>Spermatophyta</taxon>
        <taxon>Magnoliopsida</taxon>
        <taxon>eudicotyledons</taxon>
        <taxon>Gunneridae</taxon>
        <taxon>Pentapetalae</taxon>
        <taxon>rosids</taxon>
        <taxon>fabids</taxon>
        <taxon>Fabales</taxon>
        <taxon>Fabaceae</taxon>
        <taxon>Papilionoideae</taxon>
        <taxon>50 kb inversion clade</taxon>
        <taxon>NPAAA clade</taxon>
        <taxon>Hologalegina</taxon>
        <taxon>IRL clade</taxon>
        <taxon>Trifolieae</taxon>
        <taxon>Medicago</taxon>
    </lineage>
</organism>
<evidence type="ECO:0000256" key="1">
    <source>
        <dbReference type="SAM" id="SignalP"/>
    </source>
</evidence>
<comment type="caution">
    <text evidence="2">The sequence shown here is derived from an EMBL/GenBank/DDBJ whole genome shotgun (WGS) entry which is preliminary data.</text>
</comment>
<evidence type="ECO:0008006" key="3">
    <source>
        <dbReference type="Google" id="ProtNLM"/>
    </source>
</evidence>
<proteinExistence type="predicted"/>
<dbReference type="AlphaFoldDB" id="A0A396IRW8"/>
<dbReference type="Proteomes" id="UP000265566">
    <property type="component" value="Chromosome 3"/>
</dbReference>
<reference evidence="2" key="1">
    <citation type="journal article" date="2018" name="Nat. Plants">
        <title>Whole-genome landscape of Medicago truncatula symbiotic genes.</title>
        <authorList>
            <person name="Pecrix Y."/>
            <person name="Gamas P."/>
            <person name="Carrere S."/>
        </authorList>
    </citation>
    <scope>NUCLEOTIDE SEQUENCE</scope>
    <source>
        <tissue evidence="2">Leaves</tissue>
    </source>
</reference>
<gene>
    <name evidence="2" type="ORF">MtrunA17_Chr3g0114531</name>
</gene>
<name>A0A396IRW8_MEDTR</name>